<evidence type="ECO:0000313" key="1">
    <source>
        <dbReference type="EMBL" id="CAJ2638439.1"/>
    </source>
</evidence>
<keyword evidence="2" id="KW-1185">Reference proteome</keyword>
<accession>A0ACB0J377</accession>
<evidence type="ECO:0000313" key="2">
    <source>
        <dbReference type="Proteomes" id="UP001177021"/>
    </source>
</evidence>
<reference evidence="1" key="1">
    <citation type="submission" date="2023-10" db="EMBL/GenBank/DDBJ databases">
        <authorList>
            <person name="Rodriguez Cubillos JULIANA M."/>
            <person name="De Vega J."/>
        </authorList>
    </citation>
    <scope>NUCLEOTIDE SEQUENCE</scope>
</reference>
<name>A0ACB0J377_TRIPR</name>
<gene>
    <name evidence="1" type="ORF">MILVUS5_LOCUS8662</name>
</gene>
<sequence>MIFFLAREQNNMFNLRINGIFLIACSTLLCAISLATTVDYDANAIIINGERRLIMSGAIHYPRSTPQMWPDLLKKAKDGGLDAIETYVFWDLHEPVRRQYDFSEDLDFIKFLKNVQEAGLYAVLRIGPYVCAEWNYGGFPMWLHNLPGIQLRTDNAVFKEEMKIFTTKIVTMCKEAGLFAPQGGPIILAQIENEYGDVISSYGEAGNAYINWCAQMAVSQNVGIPWIMCKQSNAPSPIINTCNGYYCDDFKPNNPKSPKMFTENWIGWFQKWGEKRPHRTAEDSAFSVARFFQNGGVLQNYYMYHGGTNFGRTAGGPYIMTAYDYDAPLDEYGNLNQPKWGHLKKLHAAIKLGEKVLTINATITEKQYGDSVYLKTYANQATGEKFCFLSNAHNSKDAQVDLQQDGKYYVPAWSVSILQDCNKEVFNTAKVEAQTNVYVKKLATELGNTFTWTWTSEPVEDTLQGVGTFNASELLEQKAVTVGASDYLWYMTTVLINDTSTWKNSSLQVNTTGHVLHAYVNGQYIGTQWGTHDKLSFIYEKPISLKQGANIISLLSGTVGHAHYGAFFDMATTGIVGGPVKLIASSNTTTLDLSKSSWSYKVGLNGEAKKFYDPKFSSNGVQWNQVNNVGTGKPMTWYKTSFKTPEGTDPVVLDLIGLTKGEAWINGKSIGRYWPTMVADNNSCSDKCDYRGNYGADKCLSGCGEPSQRFYHVPRSFLNNDTNTNSNTLILFEEMGGNPINVCVKTITIGSICATVGYGKTLEIKCPDGKTFSQIAFASYGNPQGKCGSFQVGVWESSDSASVIENACIGKQSCSVNVTSSTFKINNQGGNDGQLAVQLLCDGSDPEIGRVQKVKNHEKLSLNESGPESEL</sequence>
<organism evidence="1 2">
    <name type="scientific">Trifolium pratense</name>
    <name type="common">Red clover</name>
    <dbReference type="NCBI Taxonomy" id="57577"/>
    <lineage>
        <taxon>Eukaryota</taxon>
        <taxon>Viridiplantae</taxon>
        <taxon>Streptophyta</taxon>
        <taxon>Embryophyta</taxon>
        <taxon>Tracheophyta</taxon>
        <taxon>Spermatophyta</taxon>
        <taxon>Magnoliopsida</taxon>
        <taxon>eudicotyledons</taxon>
        <taxon>Gunneridae</taxon>
        <taxon>Pentapetalae</taxon>
        <taxon>rosids</taxon>
        <taxon>fabids</taxon>
        <taxon>Fabales</taxon>
        <taxon>Fabaceae</taxon>
        <taxon>Papilionoideae</taxon>
        <taxon>50 kb inversion clade</taxon>
        <taxon>NPAAA clade</taxon>
        <taxon>Hologalegina</taxon>
        <taxon>IRL clade</taxon>
        <taxon>Trifolieae</taxon>
        <taxon>Trifolium</taxon>
    </lineage>
</organism>
<dbReference type="EMBL" id="CASHSV030000024">
    <property type="protein sequence ID" value="CAJ2638439.1"/>
    <property type="molecule type" value="Genomic_DNA"/>
</dbReference>
<comment type="caution">
    <text evidence="1">The sequence shown here is derived from an EMBL/GenBank/DDBJ whole genome shotgun (WGS) entry which is preliminary data.</text>
</comment>
<proteinExistence type="predicted"/>
<dbReference type="Proteomes" id="UP001177021">
    <property type="component" value="Unassembled WGS sequence"/>
</dbReference>
<protein>
    <submittedName>
        <fullName evidence="1">Uncharacterized protein</fullName>
    </submittedName>
</protein>